<dbReference type="Proteomes" id="UP000593566">
    <property type="component" value="Unassembled WGS sequence"/>
</dbReference>
<evidence type="ECO:0000256" key="1">
    <source>
        <dbReference type="SAM" id="MobiDB-lite"/>
    </source>
</evidence>
<reference evidence="2 3" key="1">
    <citation type="journal article" date="2020" name="Genomics">
        <title>Complete, high-quality genomes from long-read metagenomic sequencing of two wolf lichen thalli reveals enigmatic genome architecture.</title>
        <authorList>
            <person name="McKenzie S.K."/>
            <person name="Walston R.F."/>
            <person name="Allen J.L."/>
        </authorList>
    </citation>
    <scope>NUCLEOTIDE SEQUENCE [LARGE SCALE GENOMIC DNA]</scope>
    <source>
        <strain evidence="2">WasteWater1</strain>
    </source>
</reference>
<evidence type="ECO:0000313" key="3">
    <source>
        <dbReference type="Proteomes" id="UP000593566"/>
    </source>
</evidence>
<sequence>MQKDVQYPKEPPDFPRPPKQLYALIERPENRRVGMLERRAVVRIFHTRLTRVRPGTDSTVRNPNPVRSRAGRTGAENKRRRKPTFADFELSEDERSAALKEEKTGSVLSDLHQSDEREKIEEDRVVKLKKERPIKADHAELHRSR</sequence>
<comment type="caution">
    <text evidence="2">The sequence shown here is derived from an EMBL/GenBank/DDBJ whole genome shotgun (WGS) entry which is preliminary data.</text>
</comment>
<protein>
    <submittedName>
        <fullName evidence="2">Uncharacterized protein</fullName>
    </submittedName>
</protein>
<dbReference type="RefSeq" id="XP_037147198.1">
    <property type="nucleotide sequence ID" value="XM_037297488.1"/>
</dbReference>
<organism evidence="2 3">
    <name type="scientific">Letharia lupina</name>
    <dbReference type="NCBI Taxonomy" id="560253"/>
    <lineage>
        <taxon>Eukaryota</taxon>
        <taxon>Fungi</taxon>
        <taxon>Dikarya</taxon>
        <taxon>Ascomycota</taxon>
        <taxon>Pezizomycotina</taxon>
        <taxon>Lecanoromycetes</taxon>
        <taxon>OSLEUM clade</taxon>
        <taxon>Lecanoromycetidae</taxon>
        <taxon>Lecanorales</taxon>
        <taxon>Lecanorineae</taxon>
        <taxon>Parmeliaceae</taxon>
        <taxon>Letharia</taxon>
    </lineage>
</organism>
<feature type="region of interest" description="Disordered" evidence="1">
    <location>
        <begin position="53"/>
        <end position="145"/>
    </location>
</feature>
<dbReference type="EMBL" id="JACCJB010000025">
    <property type="protein sequence ID" value="KAF6217763.1"/>
    <property type="molecule type" value="Genomic_DNA"/>
</dbReference>
<feature type="compositionally biased region" description="Basic and acidic residues" evidence="1">
    <location>
        <begin position="93"/>
        <end position="104"/>
    </location>
</feature>
<dbReference type="GeneID" id="59334991"/>
<gene>
    <name evidence="2" type="ORF">HO133_006590</name>
</gene>
<feature type="compositionally biased region" description="Basic and acidic residues" evidence="1">
    <location>
        <begin position="112"/>
        <end position="145"/>
    </location>
</feature>
<dbReference type="AlphaFoldDB" id="A0A8H6C6M4"/>
<evidence type="ECO:0000313" key="2">
    <source>
        <dbReference type="EMBL" id="KAF6217763.1"/>
    </source>
</evidence>
<name>A0A8H6C6M4_9LECA</name>
<proteinExistence type="predicted"/>
<accession>A0A8H6C6M4</accession>
<keyword evidence="3" id="KW-1185">Reference proteome</keyword>